<sequence length="220" mass="24457">MKASEQTNDGASTPAAGAVGAVQVEAIASKSALGCIYFDHVLRTPIVKDTFSSSYAARGRPIIVEWERDAGISRSVTHRYVTERYTFQSDSQPQPNLRRCHVKNIIRYATAPRPTQNNHGGVFRNRTKGERKVKIVRVSVITYSRRDVSAQLMSSFKVTTRLGSNRHRDRIRDYIRTDGKTLVAGPPVKPGGVSRAALYYFTAFQCYGAGGRGRGRFRNS</sequence>
<reference evidence="1 2" key="1">
    <citation type="journal article" date="2019" name="Commun. Biol.">
        <title>The bagworm genome reveals a unique fibroin gene that provides high tensile strength.</title>
        <authorList>
            <person name="Kono N."/>
            <person name="Nakamura H."/>
            <person name="Ohtoshi R."/>
            <person name="Tomita M."/>
            <person name="Numata K."/>
            <person name="Arakawa K."/>
        </authorList>
    </citation>
    <scope>NUCLEOTIDE SEQUENCE [LARGE SCALE GENOMIC DNA]</scope>
</reference>
<evidence type="ECO:0000313" key="2">
    <source>
        <dbReference type="Proteomes" id="UP000299102"/>
    </source>
</evidence>
<dbReference type="AlphaFoldDB" id="A0A4C1YHA7"/>
<organism evidence="1 2">
    <name type="scientific">Eumeta variegata</name>
    <name type="common">Bagworm moth</name>
    <name type="synonym">Eumeta japonica</name>
    <dbReference type="NCBI Taxonomy" id="151549"/>
    <lineage>
        <taxon>Eukaryota</taxon>
        <taxon>Metazoa</taxon>
        <taxon>Ecdysozoa</taxon>
        <taxon>Arthropoda</taxon>
        <taxon>Hexapoda</taxon>
        <taxon>Insecta</taxon>
        <taxon>Pterygota</taxon>
        <taxon>Neoptera</taxon>
        <taxon>Endopterygota</taxon>
        <taxon>Lepidoptera</taxon>
        <taxon>Glossata</taxon>
        <taxon>Ditrysia</taxon>
        <taxon>Tineoidea</taxon>
        <taxon>Psychidae</taxon>
        <taxon>Oiketicinae</taxon>
        <taxon>Eumeta</taxon>
    </lineage>
</organism>
<name>A0A4C1YHA7_EUMVA</name>
<proteinExistence type="predicted"/>
<gene>
    <name evidence="1" type="ORF">EVAR_53587_1</name>
</gene>
<dbReference type="Proteomes" id="UP000299102">
    <property type="component" value="Unassembled WGS sequence"/>
</dbReference>
<protein>
    <submittedName>
        <fullName evidence="1">Uncharacterized protein</fullName>
    </submittedName>
</protein>
<evidence type="ECO:0000313" key="1">
    <source>
        <dbReference type="EMBL" id="GBP75546.1"/>
    </source>
</evidence>
<comment type="caution">
    <text evidence="1">The sequence shown here is derived from an EMBL/GenBank/DDBJ whole genome shotgun (WGS) entry which is preliminary data.</text>
</comment>
<keyword evidence="2" id="KW-1185">Reference proteome</keyword>
<dbReference type="EMBL" id="BGZK01001252">
    <property type="protein sequence ID" value="GBP75546.1"/>
    <property type="molecule type" value="Genomic_DNA"/>
</dbReference>
<accession>A0A4C1YHA7</accession>